<keyword evidence="4 6" id="KW-1133">Transmembrane helix</keyword>
<feature type="transmembrane region" description="Helical" evidence="6">
    <location>
        <begin position="170"/>
        <end position="188"/>
    </location>
</feature>
<comment type="subcellular location">
    <subcellularLocation>
        <location evidence="1">Cell membrane</location>
        <topology evidence="1">Multi-pass membrane protein</topology>
    </subcellularLocation>
</comment>
<feature type="transmembrane region" description="Helical" evidence="6">
    <location>
        <begin position="254"/>
        <end position="281"/>
    </location>
</feature>
<dbReference type="PANTHER" id="PTHR30482">
    <property type="entry name" value="HIGH-AFFINITY BRANCHED-CHAIN AMINO ACID TRANSPORT SYSTEM PERMEASE"/>
    <property type="match status" value="1"/>
</dbReference>
<accession>A0ABS4JPL4</accession>
<protein>
    <submittedName>
        <fullName evidence="7">Branched-chain amino acid transport system permease protein</fullName>
    </submittedName>
</protein>
<dbReference type="InterPro" id="IPR001851">
    <property type="entry name" value="ABC_transp_permease"/>
</dbReference>
<evidence type="ECO:0000313" key="8">
    <source>
        <dbReference type="Proteomes" id="UP001519289"/>
    </source>
</evidence>
<reference evidence="7 8" key="1">
    <citation type="submission" date="2021-03" db="EMBL/GenBank/DDBJ databases">
        <title>Genomic Encyclopedia of Type Strains, Phase IV (KMG-IV): sequencing the most valuable type-strain genomes for metagenomic binning, comparative biology and taxonomic classification.</title>
        <authorList>
            <person name="Goeker M."/>
        </authorList>
    </citation>
    <scope>NUCLEOTIDE SEQUENCE [LARGE SCALE GENOMIC DNA]</scope>
    <source>
        <strain evidence="7 8">DSM 27138</strain>
    </source>
</reference>
<dbReference type="InterPro" id="IPR043428">
    <property type="entry name" value="LivM-like"/>
</dbReference>
<dbReference type="EMBL" id="JAGGLG010000005">
    <property type="protein sequence ID" value="MBP2017484.1"/>
    <property type="molecule type" value="Genomic_DNA"/>
</dbReference>
<gene>
    <name evidence="7" type="ORF">J2Z79_000867</name>
</gene>
<proteinExistence type="predicted"/>
<evidence type="ECO:0000313" key="7">
    <source>
        <dbReference type="EMBL" id="MBP2017484.1"/>
    </source>
</evidence>
<sequence>MNTGNVRSAGPGRGRLARTAGVVLLLAAAVALPFVSSSPYVLDVAILMLFYMCLALGLNVVVGYAGLLDLGYAAYFAVGAYTLGILTRTFHVNFWQALAAAGLFAMLLGLLIGMTVLRLRSDYLTMVTLGFGEIIRITANNLKITGGPTGIFGIMAPKVFGLSLGQPRNMYFVMLVLVVLTTVAMAHLGNSRVGRAWACLREDQDAAEAMGINTLGYKLLAYMTGTFWGGLTGAFFAVKMTAVSPNSFSFMQSVTVLMAVVMGGMGSVPGVILGGALVILLPELLRNVADWRYLVFGAALVLLMLFRPVGLWPARSGREREV</sequence>
<feature type="transmembrane region" description="Helical" evidence="6">
    <location>
        <begin position="97"/>
        <end position="117"/>
    </location>
</feature>
<evidence type="ECO:0000256" key="6">
    <source>
        <dbReference type="SAM" id="Phobius"/>
    </source>
</evidence>
<organism evidence="7 8">
    <name type="scientific">Symbiobacterium terraclitae</name>
    <dbReference type="NCBI Taxonomy" id="557451"/>
    <lineage>
        <taxon>Bacteria</taxon>
        <taxon>Bacillati</taxon>
        <taxon>Bacillota</taxon>
        <taxon>Clostridia</taxon>
        <taxon>Eubacteriales</taxon>
        <taxon>Symbiobacteriaceae</taxon>
        <taxon>Symbiobacterium</taxon>
    </lineage>
</organism>
<keyword evidence="2" id="KW-1003">Cell membrane</keyword>
<feature type="transmembrane region" description="Helical" evidence="6">
    <location>
        <begin position="72"/>
        <end position="91"/>
    </location>
</feature>
<evidence type="ECO:0000256" key="4">
    <source>
        <dbReference type="ARBA" id="ARBA00022989"/>
    </source>
</evidence>
<name>A0ABS4JPL4_9FIRM</name>
<feature type="transmembrane region" description="Helical" evidence="6">
    <location>
        <begin position="219"/>
        <end position="242"/>
    </location>
</feature>
<evidence type="ECO:0000256" key="1">
    <source>
        <dbReference type="ARBA" id="ARBA00004651"/>
    </source>
</evidence>
<dbReference type="RefSeq" id="WP_209465630.1">
    <property type="nucleotide sequence ID" value="NZ_JAGGLG010000005.1"/>
</dbReference>
<evidence type="ECO:0000256" key="3">
    <source>
        <dbReference type="ARBA" id="ARBA00022692"/>
    </source>
</evidence>
<feature type="transmembrane region" description="Helical" evidence="6">
    <location>
        <begin position="16"/>
        <end position="35"/>
    </location>
</feature>
<dbReference type="PANTHER" id="PTHR30482:SF10">
    <property type="entry name" value="HIGH-AFFINITY BRANCHED-CHAIN AMINO ACID TRANSPORT PROTEIN BRAE"/>
    <property type="match status" value="1"/>
</dbReference>
<dbReference type="Proteomes" id="UP001519289">
    <property type="component" value="Unassembled WGS sequence"/>
</dbReference>
<dbReference type="CDD" id="cd06581">
    <property type="entry name" value="TM_PBP1_LivM_like"/>
    <property type="match status" value="1"/>
</dbReference>
<feature type="transmembrane region" description="Helical" evidence="6">
    <location>
        <begin position="41"/>
        <end position="65"/>
    </location>
</feature>
<evidence type="ECO:0000256" key="2">
    <source>
        <dbReference type="ARBA" id="ARBA00022475"/>
    </source>
</evidence>
<feature type="transmembrane region" description="Helical" evidence="6">
    <location>
        <begin position="293"/>
        <end position="314"/>
    </location>
</feature>
<keyword evidence="8" id="KW-1185">Reference proteome</keyword>
<dbReference type="Pfam" id="PF02653">
    <property type="entry name" value="BPD_transp_2"/>
    <property type="match status" value="1"/>
</dbReference>
<evidence type="ECO:0000256" key="5">
    <source>
        <dbReference type="ARBA" id="ARBA00023136"/>
    </source>
</evidence>
<keyword evidence="5 6" id="KW-0472">Membrane</keyword>
<keyword evidence="3 6" id="KW-0812">Transmembrane</keyword>
<comment type="caution">
    <text evidence="7">The sequence shown here is derived from an EMBL/GenBank/DDBJ whole genome shotgun (WGS) entry which is preliminary data.</text>
</comment>